<name>A0AAP7DJT3_PAEAL</name>
<dbReference type="PANTHER" id="PTHR34822">
    <property type="entry name" value="GRPB DOMAIN PROTEIN (AFU_ORTHOLOGUE AFUA_1G01530)"/>
    <property type="match status" value="1"/>
</dbReference>
<dbReference type="EMBL" id="JABFOR010000034">
    <property type="protein sequence ID" value="NOJ73012.1"/>
    <property type="molecule type" value="Genomic_DNA"/>
</dbReference>
<sequence>MEQVIIDAYNPEWIKRYEEERDKIREAVSAICIAVEHIGSTSIPGLGAKPVIDMMLGVREIADVKHEHKERLQAIGYEYVHKPEFPERLFFRRGKWRAGTEHLHVYQYEGEMWQNNIRFRNYLRSHPATKEQYVQLKHALAAQFPHDRVQYTAGKAAFIRDIMSKAHEEQVNEEGKV</sequence>
<reference evidence="1 2" key="1">
    <citation type="submission" date="2020-05" db="EMBL/GenBank/DDBJ databases">
        <title>Whole genome sequencing and identification of novel metabolites from Paenibacillus alvei strain JR949.</title>
        <authorList>
            <person name="Rajendhran J."/>
            <person name="Sree Pranav P."/>
            <person name="Mahalakshmi B."/>
            <person name="Karthikeyan R."/>
        </authorList>
    </citation>
    <scope>NUCLEOTIDE SEQUENCE [LARGE SCALE GENOMIC DNA]</scope>
    <source>
        <strain evidence="1 2">JR949</strain>
    </source>
</reference>
<dbReference type="SUPFAM" id="SSF81301">
    <property type="entry name" value="Nucleotidyltransferase"/>
    <property type="match status" value="1"/>
</dbReference>
<gene>
    <name evidence="1" type="ORF">HMI46_20955</name>
</gene>
<dbReference type="Proteomes" id="UP000552038">
    <property type="component" value="Unassembled WGS sequence"/>
</dbReference>
<organism evidence="1 2">
    <name type="scientific">Paenibacillus alvei</name>
    <name type="common">Bacillus alvei</name>
    <dbReference type="NCBI Taxonomy" id="44250"/>
    <lineage>
        <taxon>Bacteria</taxon>
        <taxon>Bacillati</taxon>
        <taxon>Bacillota</taxon>
        <taxon>Bacilli</taxon>
        <taxon>Bacillales</taxon>
        <taxon>Paenibacillaceae</taxon>
        <taxon>Paenibacillus</taxon>
    </lineage>
</organism>
<proteinExistence type="predicted"/>
<dbReference type="Gene3D" id="3.30.460.10">
    <property type="entry name" value="Beta Polymerase, domain 2"/>
    <property type="match status" value="1"/>
</dbReference>
<dbReference type="Pfam" id="PF04229">
    <property type="entry name" value="GrpB"/>
    <property type="match status" value="1"/>
</dbReference>
<protein>
    <submittedName>
        <fullName evidence="1">GrpB family protein</fullName>
    </submittedName>
</protein>
<dbReference type="PANTHER" id="PTHR34822:SF1">
    <property type="entry name" value="GRPB FAMILY PROTEIN"/>
    <property type="match status" value="1"/>
</dbReference>
<evidence type="ECO:0000313" key="1">
    <source>
        <dbReference type="EMBL" id="NOJ73012.1"/>
    </source>
</evidence>
<dbReference type="AlphaFoldDB" id="A0AAP7DJT3"/>
<dbReference type="InterPro" id="IPR043519">
    <property type="entry name" value="NT_sf"/>
</dbReference>
<comment type="caution">
    <text evidence="1">The sequence shown here is derived from an EMBL/GenBank/DDBJ whole genome shotgun (WGS) entry which is preliminary data.</text>
</comment>
<dbReference type="RefSeq" id="WP_171418597.1">
    <property type="nucleotide sequence ID" value="NZ_JABFOR010000034.1"/>
</dbReference>
<dbReference type="InterPro" id="IPR007344">
    <property type="entry name" value="GrpB/CoaE"/>
</dbReference>
<evidence type="ECO:0000313" key="2">
    <source>
        <dbReference type="Proteomes" id="UP000552038"/>
    </source>
</evidence>
<accession>A0AAP7DJT3</accession>